<dbReference type="InterPro" id="IPR007110">
    <property type="entry name" value="Ig-like_dom"/>
</dbReference>
<dbReference type="EMBL" id="LUCM01010405">
    <property type="protein sequence ID" value="KAA0185509.1"/>
    <property type="molecule type" value="Genomic_DNA"/>
</dbReference>
<evidence type="ECO:0000259" key="1">
    <source>
        <dbReference type="PROSITE" id="PS50835"/>
    </source>
</evidence>
<dbReference type="Gene3D" id="2.60.40.10">
    <property type="entry name" value="Immunoglobulins"/>
    <property type="match status" value="1"/>
</dbReference>
<dbReference type="PROSITE" id="PS50835">
    <property type="entry name" value="IG_LIKE"/>
    <property type="match status" value="1"/>
</dbReference>
<dbReference type="Proteomes" id="UP000728185">
    <property type="component" value="Unassembled WGS sequence"/>
</dbReference>
<dbReference type="InterPro" id="IPR013783">
    <property type="entry name" value="Ig-like_fold"/>
</dbReference>
<dbReference type="InterPro" id="IPR036179">
    <property type="entry name" value="Ig-like_dom_sf"/>
</dbReference>
<dbReference type="SUPFAM" id="SSF48726">
    <property type="entry name" value="Immunoglobulin"/>
    <property type="match status" value="1"/>
</dbReference>
<dbReference type="SMART" id="SM00406">
    <property type="entry name" value="IGv"/>
    <property type="match status" value="1"/>
</dbReference>
<dbReference type="InterPro" id="IPR013106">
    <property type="entry name" value="Ig_V-set"/>
</dbReference>
<feature type="domain" description="Ig-like" evidence="1">
    <location>
        <begin position="135"/>
        <end position="235"/>
    </location>
</feature>
<reference evidence="2" key="1">
    <citation type="submission" date="2019-05" db="EMBL/GenBank/DDBJ databases">
        <title>Annotation for the trematode Fasciolopsis buski.</title>
        <authorList>
            <person name="Choi Y.-J."/>
        </authorList>
    </citation>
    <scope>NUCLEOTIDE SEQUENCE</scope>
    <source>
        <strain evidence="2">HT</strain>
        <tissue evidence="2">Whole worm</tissue>
    </source>
</reference>
<dbReference type="InterPro" id="IPR003599">
    <property type="entry name" value="Ig_sub"/>
</dbReference>
<gene>
    <name evidence="2" type="ORF">FBUS_01860</name>
</gene>
<name>A0A8E0RR83_9TREM</name>
<comment type="caution">
    <text evidence="2">The sequence shown here is derived from an EMBL/GenBank/DDBJ whole genome shotgun (WGS) entry which is preliminary data.</text>
</comment>
<dbReference type="SMART" id="SM00409">
    <property type="entry name" value="IG"/>
    <property type="match status" value="2"/>
</dbReference>
<proteinExistence type="predicted"/>
<protein>
    <recommendedName>
        <fullName evidence="1">Ig-like domain-containing protein</fullName>
    </recommendedName>
</protein>
<dbReference type="GO" id="GO:0050808">
    <property type="term" value="P:synapse organization"/>
    <property type="evidence" value="ECO:0007669"/>
    <property type="project" value="TreeGrafter"/>
</dbReference>
<dbReference type="InterPro" id="IPR013151">
    <property type="entry name" value="Immunoglobulin_dom"/>
</dbReference>
<evidence type="ECO:0000313" key="3">
    <source>
        <dbReference type="Proteomes" id="UP000728185"/>
    </source>
</evidence>
<keyword evidence="3" id="KW-1185">Reference proteome</keyword>
<sequence length="375" mass="42699">MWFVDWSTSILRANFGPIQLWFIVVELISLVPQLSESSTFVSSWSRRADYLRDSVLPLQVIGTSVHISPPLQQTQYNCQTDKSVSSRTNHLHSLHIQNHMDSNSQPFYKVLSEVPQEPTHSNFLVDQQIASPVQPCFDPYEAVQITAAVHSTAQIPCTVHNIDFQSTVMSWWKEGSLRELTVGNEVSNPRYALDRSNSRSWTLVIHNVTHTDAGDYICQINLSKLREKFYRLTVTDVFIKSELKGVPGKSHTLTCLAHFRELDSTAGVQWHLGNRKVYPPTEETDTFGSHSNGNDNHNKQARIRTQPSNSIRFSSLAGQIIDVTNEWITNHTLYSVLRISKLTPECFGQWKCKKYTRRNLEPPSESKFLLVAEGN</sequence>
<dbReference type="PANTHER" id="PTHR23279:SF36">
    <property type="entry name" value="DEFECTIVE PROBOSCIS EXTENSION RESPONSE 9, ISOFORM A"/>
    <property type="match status" value="1"/>
</dbReference>
<dbReference type="AlphaFoldDB" id="A0A8E0RR83"/>
<dbReference type="PANTHER" id="PTHR23279">
    <property type="entry name" value="DEFECTIVE PROBOSCIS EXTENSION RESPONSE DPR -RELATED"/>
    <property type="match status" value="1"/>
</dbReference>
<dbReference type="Pfam" id="PF00047">
    <property type="entry name" value="ig"/>
    <property type="match status" value="1"/>
</dbReference>
<dbReference type="OrthoDB" id="190835at2759"/>
<dbReference type="GO" id="GO:0032589">
    <property type="term" value="C:neuron projection membrane"/>
    <property type="evidence" value="ECO:0007669"/>
    <property type="project" value="TreeGrafter"/>
</dbReference>
<organism evidence="2 3">
    <name type="scientific">Fasciolopsis buskii</name>
    <dbReference type="NCBI Taxonomy" id="27845"/>
    <lineage>
        <taxon>Eukaryota</taxon>
        <taxon>Metazoa</taxon>
        <taxon>Spiralia</taxon>
        <taxon>Lophotrochozoa</taxon>
        <taxon>Platyhelminthes</taxon>
        <taxon>Trematoda</taxon>
        <taxon>Digenea</taxon>
        <taxon>Plagiorchiida</taxon>
        <taxon>Echinostomata</taxon>
        <taxon>Echinostomatoidea</taxon>
        <taxon>Fasciolidae</taxon>
        <taxon>Fasciolopsis</taxon>
    </lineage>
</organism>
<evidence type="ECO:0000313" key="2">
    <source>
        <dbReference type="EMBL" id="KAA0185509.1"/>
    </source>
</evidence>
<accession>A0A8E0RR83</accession>
<dbReference type="InterPro" id="IPR037448">
    <property type="entry name" value="Zig-8"/>
</dbReference>